<name>A0A397G5Y5_9GLOM</name>
<accession>A0A397G5Y5</accession>
<dbReference type="Proteomes" id="UP000266861">
    <property type="component" value="Unassembled WGS sequence"/>
</dbReference>
<comment type="caution">
    <text evidence="2">The sequence shown here is derived from an EMBL/GenBank/DDBJ whole genome shotgun (WGS) entry which is preliminary data.</text>
</comment>
<feature type="region of interest" description="Disordered" evidence="1">
    <location>
        <begin position="31"/>
        <end position="77"/>
    </location>
</feature>
<feature type="compositionally biased region" description="Polar residues" evidence="1">
    <location>
        <begin position="68"/>
        <end position="77"/>
    </location>
</feature>
<sequence length="257" mass="29219">MTTEQKAPTNAGHNVLSSLRKRLHSLDYTDEEFTRSSNNNNNNNSAEQQPQLTQHESEYIRIPKKPRTSTYSSITSAKGTMNKAMTSKATNYKTSNFTATNSKGTSSKLISRTTIITNNNNNNNKGSNGNNKKQILQRPRQCQHPKHSIYELSSVAVANINKNNKIKKLTDNKNNNKKKKQKKSKGDALGNRLYSVYKRFEGLFNIGNNAVMCRRCLHRTDKDPEYTLNPKYVSAKSIYKVNERKKLIIEMKGVDLE</sequence>
<dbReference type="AlphaFoldDB" id="A0A397G5Y5"/>
<evidence type="ECO:0000313" key="2">
    <source>
        <dbReference type="EMBL" id="RHZ46432.1"/>
    </source>
</evidence>
<evidence type="ECO:0000313" key="3">
    <source>
        <dbReference type="Proteomes" id="UP000266861"/>
    </source>
</evidence>
<dbReference type="EMBL" id="PQFF01000515">
    <property type="protein sequence ID" value="RHZ46432.1"/>
    <property type="molecule type" value="Genomic_DNA"/>
</dbReference>
<dbReference type="OrthoDB" id="2427196at2759"/>
<reference evidence="2 3" key="1">
    <citation type="submission" date="2018-08" db="EMBL/GenBank/DDBJ databases">
        <title>Genome and evolution of the arbuscular mycorrhizal fungus Diversispora epigaea (formerly Glomus versiforme) and its bacterial endosymbionts.</title>
        <authorList>
            <person name="Sun X."/>
            <person name="Fei Z."/>
            <person name="Harrison M."/>
        </authorList>
    </citation>
    <scope>NUCLEOTIDE SEQUENCE [LARGE SCALE GENOMIC DNA]</scope>
    <source>
        <strain evidence="2 3">IT104</strain>
    </source>
</reference>
<organism evidence="2 3">
    <name type="scientific">Diversispora epigaea</name>
    <dbReference type="NCBI Taxonomy" id="1348612"/>
    <lineage>
        <taxon>Eukaryota</taxon>
        <taxon>Fungi</taxon>
        <taxon>Fungi incertae sedis</taxon>
        <taxon>Mucoromycota</taxon>
        <taxon>Glomeromycotina</taxon>
        <taxon>Glomeromycetes</taxon>
        <taxon>Diversisporales</taxon>
        <taxon>Diversisporaceae</taxon>
        <taxon>Diversispora</taxon>
    </lineage>
</organism>
<feature type="compositionally biased region" description="Low complexity" evidence="1">
    <location>
        <begin position="36"/>
        <end position="45"/>
    </location>
</feature>
<proteinExistence type="predicted"/>
<feature type="region of interest" description="Disordered" evidence="1">
    <location>
        <begin position="163"/>
        <end position="187"/>
    </location>
</feature>
<keyword evidence="3" id="KW-1185">Reference proteome</keyword>
<feature type="region of interest" description="Disordered" evidence="1">
    <location>
        <begin position="116"/>
        <end position="144"/>
    </location>
</feature>
<protein>
    <submittedName>
        <fullName evidence="2">Uncharacterized protein</fullName>
    </submittedName>
</protein>
<feature type="compositionally biased region" description="Low complexity" evidence="1">
    <location>
        <begin position="118"/>
        <end position="133"/>
    </location>
</feature>
<gene>
    <name evidence="2" type="ORF">Glove_621g52</name>
</gene>
<evidence type="ECO:0000256" key="1">
    <source>
        <dbReference type="SAM" id="MobiDB-lite"/>
    </source>
</evidence>